<evidence type="ECO:0000256" key="3">
    <source>
        <dbReference type="ARBA" id="ARBA00023125"/>
    </source>
</evidence>
<keyword evidence="4" id="KW-0804">Transcription</keyword>
<dbReference type="Gene3D" id="1.10.10.10">
    <property type="entry name" value="Winged helix-like DNA-binding domain superfamily/Winged helix DNA-binding domain"/>
    <property type="match status" value="1"/>
</dbReference>
<proteinExistence type="inferred from homology"/>
<dbReference type="PANTHER" id="PTHR30537">
    <property type="entry name" value="HTH-TYPE TRANSCRIPTIONAL REGULATOR"/>
    <property type="match status" value="1"/>
</dbReference>
<comment type="caution">
    <text evidence="6">The sequence shown here is derived from an EMBL/GenBank/DDBJ whole genome shotgun (WGS) entry which is preliminary data.</text>
</comment>
<dbReference type="EMBL" id="VOPL01000001">
    <property type="protein sequence ID" value="TXB70825.1"/>
    <property type="molecule type" value="Genomic_DNA"/>
</dbReference>
<evidence type="ECO:0000259" key="5">
    <source>
        <dbReference type="PROSITE" id="PS50931"/>
    </source>
</evidence>
<dbReference type="InterPro" id="IPR036388">
    <property type="entry name" value="WH-like_DNA-bd_sf"/>
</dbReference>
<keyword evidence="7" id="KW-1185">Reference proteome</keyword>
<accession>A0A5C6SB41</accession>
<dbReference type="InterPro" id="IPR000847">
    <property type="entry name" value="LysR_HTH_N"/>
</dbReference>
<dbReference type="RefSeq" id="WP_147096310.1">
    <property type="nucleotide sequence ID" value="NZ_JBHUFH010000002.1"/>
</dbReference>
<dbReference type="InterPro" id="IPR058163">
    <property type="entry name" value="LysR-type_TF_proteobact-type"/>
</dbReference>
<keyword evidence="3" id="KW-0238">DNA-binding</keyword>
<evidence type="ECO:0000256" key="2">
    <source>
        <dbReference type="ARBA" id="ARBA00023015"/>
    </source>
</evidence>
<evidence type="ECO:0000256" key="1">
    <source>
        <dbReference type="ARBA" id="ARBA00009437"/>
    </source>
</evidence>
<dbReference type="Proteomes" id="UP000321562">
    <property type="component" value="Unassembled WGS sequence"/>
</dbReference>
<protein>
    <submittedName>
        <fullName evidence="6">LysR family transcriptional regulator</fullName>
    </submittedName>
</protein>
<gene>
    <name evidence="6" type="ORF">FQV27_02935</name>
</gene>
<dbReference type="Gene3D" id="3.40.190.290">
    <property type="match status" value="1"/>
</dbReference>
<dbReference type="SUPFAM" id="SSF53850">
    <property type="entry name" value="Periplasmic binding protein-like II"/>
    <property type="match status" value="1"/>
</dbReference>
<dbReference type="InterPro" id="IPR036390">
    <property type="entry name" value="WH_DNA-bd_sf"/>
</dbReference>
<dbReference type="InterPro" id="IPR005119">
    <property type="entry name" value="LysR_subst-bd"/>
</dbReference>
<dbReference type="PANTHER" id="PTHR30537:SF1">
    <property type="entry name" value="HTH-TYPE TRANSCRIPTIONAL REGULATOR PGRR"/>
    <property type="match status" value="1"/>
</dbReference>
<dbReference type="PROSITE" id="PS50931">
    <property type="entry name" value="HTH_LYSR"/>
    <property type="match status" value="1"/>
</dbReference>
<organism evidence="6 7">
    <name type="scientific">Paracoccus aurantiacus</name>
    <dbReference type="NCBI Taxonomy" id="2599412"/>
    <lineage>
        <taxon>Bacteria</taxon>
        <taxon>Pseudomonadati</taxon>
        <taxon>Pseudomonadota</taxon>
        <taxon>Alphaproteobacteria</taxon>
        <taxon>Rhodobacterales</taxon>
        <taxon>Paracoccaceae</taxon>
        <taxon>Paracoccus</taxon>
    </lineage>
</organism>
<dbReference type="GO" id="GO:0043565">
    <property type="term" value="F:sequence-specific DNA binding"/>
    <property type="evidence" value="ECO:0007669"/>
    <property type="project" value="TreeGrafter"/>
</dbReference>
<dbReference type="AlphaFoldDB" id="A0A5C6SB41"/>
<sequence>MARRLSRTDLGDLNLFRVVAETGGFRKAAKELDMSPSAVSHAMRGLEERQGVRLFNRTNRSVTLTPAGRDLLAEIQAGFTAIETGLEALNQYRERPAGHLRINILSDAARLIVGPVLADYARTYPDVRLEIVVDDRMVDIVRDGFDAGIRYGGTVPEDMIAIPLGPELRWVMAASPDYLSSAPSMDTPDDLQNHRCITMRMGNGQVYHWELERGDETVTFTYDWPVIANDTVTTIEFAESGGGICYTLEERIRAQLTDGRLVEVLPKWSSMGPAFHLYYPSRRQLPEALRALLRIIQSAK</sequence>
<dbReference type="OrthoDB" id="9813056at2"/>
<name>A0A5C6SB41_9RHOB</name>
<dbReference type="GO" id="GO:0003700">
    <property type="term" value="F:DNA-binding transcription factor activity"/>
    <property type="evidence" value="ECO:0007669"/>
    <property type="project" value="InterPro"/>
</dbReference>
<feature type="domain" description="HTH lysR-type" evidence="5">
    <location>
        <begin position="8"/>
        <end position="65"/>
    </location>
</feature>
<keyword evidence="2" id="KW-0805">Transcription regulation</keyword>
<comment type="similarity">
    <text evidence="1">Belongs to the LysR transcriptional regulatory family.</text>
</comment>
<dbReference type="Pfam" id="PF00126">
    <property type="entry name" value="HTH_1"/>
    <property type="match status" value="1"/>
</dbReference>
<evidence type="ECO:0000256" key="4">
    <source>
        <dbReference type="ARBA" id="ARBA00023163"/>
    </source>
</evidence>
<dbReference type="GO" id="GO:0006351">
    <property type="term" value="P:DNA-templated transcription"/>
    <property type="evidence" value="ECO:0007669"/>
    <property type="project" value="TreeGrafter"/>
</dbReference>
<dbReference type="Pfam" id="PF03466">
    <property type="entry name" value="LysR_substrate"/>
    <property type="match status" value="1"/>
</dbReference>
<dbReference type="FunFam" id="1.10.10.10:FF:000001">
    <property type="entry name" value="LysR family transcriptional regulator"/>
    <property type="match status" value="1"/>
</dbReference>
<reference evidence="6 7" key="1">
    <citation type="submission" date="2019-08" db="EMBL/GenBank/DDBJ databases">
        <authorList>
            <person name="Ye J."/>
        </authorList>
    </citation>
    <scope>NUCLEOTIDE SEQUENCE [LARGE SCALE GENOMIC DNA]</scope>
    <source>
        <strain evidence="6 7">TK008</strain>
    </source>
</reference>
<dbReference type="SUPFAM" id="SSF46785">
    <property type="entry name" value="Winged helix' DNA-binding domain"/>
    <property type="match status" value="1"/>
</dbReference>
<evidence type="ECO:0000313" key="6">
    <source>
        <dbReference type="EMBL" id="TXB70825.1"/>
    </source>
</evidence>
<dbReference type="CDD" id="cd08474">
    <property type="entry name" value="PBP2_CrgA_like_5"/>
    <property type="match status" value="1"/>
</dbReference>
<evidence type="ECO:0000313" key="7">
    <source>
        <dbReference type="Proteomes" id="UP000321562"/>
    </source>
</evidence>